<evidence type="ECO:0000313" key="2">
    <source>
        <dbReference type="Proteomes" id="UP000311919"/>
    </source>
</evidence>
<accession>A0A4Z2D5A6</accession>
<sequence>MVDKRARRCALSDNMVVNEQVQCKFTLISETRKSIFSIVLVGYNYMLKSVSNDLFALHAEQCISGILKKKEKDEHESKQYTWCIELQEFGLPNYGMLI</sequence>
<reference evidence="1 2" key="1">
    <citation type="submission" date="2019-03" db="EMBL/GenBank/DDBJ databases">
        <title>An improved genome assembly of the fluke Schistosoma japonicum.</title>
        <authorList>
            <person name="Hu W."/>
            <person name="Luo F."/>
            <person name="Yin M."/>
            <person name="Mo X."/>
            <person name="Sun C."/>
            <person name="Wu Q."/>
            <person name="Zhu B."/>
            <person name="Xiang M."/>
            <person name="Wang J."/>
            <person name="Wang Y."/>
            <person name="Zhang T."/>
            <person name="Xu B."/>
            <person name="Zheng H."/>
            <person name="Feng Z."/>
        </authorList>
    </citation>
    <scope>NUCLEOTIDE SEQUENCE [LARGE SCALE GENOMIC DNA]</scope>
    <source>
        <strain evidence="1">HuSjv2</strain>
        <tissue evidence="1">Worms</tissue>
    </source>
</reference>
<dbReference type="Proteomes" id="UP000311919">
    <property type="component" value="Unassembled WGS sequence"/>
</dbReference>
<proteinExistence type="predicted"/>
<name>A0A4Z2D5A6_SCHJA</name>
<gene>
    <name evidence="1" type="ORF">EWB00_004425</name>
</gene>
<keyword evidence="2" id="KW-1185">Reference proteome</keyword>
<evidence type="ECO:0000313" key="1">
    <source>
        <dbReference type="EMBL" id="TNN11667.1"/>
    </source>
</evidence>
<dbReference type="AlphaFoldDB" id="A0A4Z2D5A6"/>
<dbReference type="EMBL" id="SKCS01000284">
    <property type="protein sequence ID" value="TNN11667.1"/>
    <property type="molecule type" value="Genomic_DNA"/>
</dbReference>
<organism evidence="1 2">
    <name type="scientific">Schistosoma japonicum</name>
    <name type="common">Blood fluke</name>
    <dbReference type="NCBI Taxonomy" id="6182"/>
    <lineage>
        <taxon>Eukaryota</taxon>
        <taxon>Metazoa</taxon>
        <taxon>Spiralia</taxon>
        <taxon>Lophotrochozoa</taxon>
        <taxon>Platyhelminthes</taxon>
        <taxon>Trematoda</taxon>
        <taxon>Digenea</taxon>
        <taxon>Strigeidida</taxon>
        <taxon>Schistosomatoidea</taxon>
        <taxon>Schistosomatidae</taxon>
        <taxon>Schistosoma</taxon>
    </lineage>
</organism>
<protein>
    <submittedName>
        <fullName evidence="1">Uncharacterized protein</fullName>
    </submittedName>
</protein>
<comment type="caution">
    <text evidence="1">The sequence shown here is derived from an EMBL/GenBank/DDBJ whole genome shotgun (WGS) entry which is preliminary data.</text>
</comment>